<name>A0A1I2HTH6_9BACT</name>
<accession>A0A1I2HTH6</accession>
<proteinExistence type="predicted"/>
<gene>
    <name evidence="2" type="ORF">SAMN04488541_102567</name>
</gene>
<keyword evidence="1" id="KW-0812">Transmembrane</keyword>
<reference evidence="2 3" key="1">
    <citation type="submission" date="2016-10" db="EMBL/GenBank/DDBJ databases">
        <authorList>
            <person name="de Groot N.N."/>
        </authorList>
    </citation>
    <scope>NUCLEOTIDE SEQUENCE [LARGE SCALE GENOMIC DNA]</scope>
    <source>
        <strain>GEY</strain>
        <strain evidence="3">DSM 9560</strain>
    </source>
</reference>
<evidence type="ECO:0000313" key="2">
    <source>
        <dbReference type="EMBL" id="SFF32036.1"/>
    </source>
</evidence>
<feature type="transmembrane region" description="Helical" evidence="1">
    <location>
        <begin position="25"/>
        <end position="41"/>
    </location>
</feature>
<dbReference type="AlphaFoldDB" id="A0A1I2HTH6"/>
<dbReference type="EMBL" id="FONY01000025">
    <property type="protein sequence ID" value="SFF32036.1"/>
    <property type="molecule type" value="Genomic_DNA"/>
</dbReference>
<evidence type="ECO:0000256" key="1">
    <source>
        <dbReference type="SAM" id="Phobius"/>
    </source>
</evidence>
<protein>
    <submittedName>
        <fullName evidence="2">Uncharacterized protein</fullName>
    </submittedName>
</protein>
<evidence type="ECO:0000313" key="3">
    <source>
        <dbReference type="Proteomes" id="UP000199513"/>
    </source>
</evidence>
<dbReference type="Proteomes" id="UP000199513">
    <property type="component" value="Unassembled WGS sequence"/>
</dbReference>
<keyword evidence="3" id="KW-1185">Reference proteome</keyword>
<sequence>MILVILFITSPLFLFLAYKNNNMRLVRWIAFIIICFAYGIISDKIKL</sequence>
<dbReference type="STRING" id="1003.SAMN04488541_102567"/>
<organism evidence="2 3">
    <name type="scientific">Thermoflexibacter ruber</name>
    <dbReference type="NCBI Taxonomy" id="1003"/>
    <lineage>
        <taxon>Bacteria</taxon>
        <taxon>Pseudomonadati</taxon>
        <taxon>Bacteroidota</taxon>
        <taxon>Cytophagia</taxon>
        <taxon>Cytophagales</taxon>
        <taxon>Thermoflexibacteraceae</taxon>
        <taxon>Thermoflexibacter</taxon>
    </lineage>
</organism>
<keyword evidence="1" id="KW-0472">Membrane</keyword>
<keyword evidence="1" id="KW-1133">Transmembrane helix</keyword>